<keyword evidence="4 7" id="KW-1133">Transmembrane helix</keyword>
<proteinExistence type="predicted"/>
<feature type="region of interest" description="Disordered" evidence="6">
    <location>
        <begin position="177"/>
        <end position="201"/>
    </location>
</feature>
<evidence type="ECO:0000256" key="5">
    <source>
        <dbReference type="ARBA" id="ARBA00023136"/>
    </source>
</evidence>
<dbReference type="PANTHER" id="PTHR32234:SF3">
    <property type="entry name" value="SUPPRESSION OF COPPER SENSITIVITY PROTEIN"/>
    <property type="match status" value="1"/>
</dbReference>
<keyword evidence="5 7" id="KW-0472">Membrane</keyword>
<dbReference type="EMBL" id="SJPN01000003">
    <property type="protein sequence ID" value="TWU04716.1"/>
    <property type="molecule type" value="Genomic_DNA"/>
</dbReference>
<evidence type="ECO:0000256" key="7">
    <source>
        <dbReference type="SAM" id="Phobius"/>
    </source>
</evidence>
<evidence type="ECO:0000256" key="1">
    <source>
        <dbReference type="ARBA" id="ARBA00004141"/>
    </source>
</evidence>
<dbReference type="OrthoDB" id="9811036at2"/>
<feature type="transmembrane region" description="Helical" evidence="7">
    <location>
        <begin position="762"/>
        <end position="784"/>
    </location>
</feature>
<feature type="transmembrane region" description="Helical" evidence="7">
    <location>
        <begin position="733"/>
        <end position="750"/>
    </location>
</feature>
<dbReference type="RefSeq" id="WP_146520086.1">
    <property type="nucleotide sequence ID" value="NZ_CP151726.1"/>
</dbReference>
<reference evidence="10 11" key="1">
    <citation type="submission" date="2019-02" db="EMBL/GenBank/DDBJ databases">
        <title>Deep-cultivation of Planctomycetes and their phenomic and genomic characterization uncovers novel biology.</title>
        <authorList>
            <person name="Wiegand S."/>
            <person name="Jogler M."/>
            <person name="Boedeker C."/>
            <person name="Pinto D."/>
            <person name="Vollmers J."/>
            <person name="Rivas-Marin E."/>
            <person name="Kohn T."/>
            <person name="Peeters S.H."/>
            <person name="Heuer A."/>
            <person name="Rast P."/>
            <person name="Oberbeckmann S."/>
            <person name="Bunk B."/>
            <person name="Jeske O."/>
            <person name="Meyerdierks A."/>
            <person name="Storesund J.E."/>
            <person name="Kallscheuer N."/>
            <person name="Luecker S."/>
            <person name="Lage O.M."/>
            <person name="Pohl T."/>
            <person name="Merkel B.J."/>
            <person name="Hornburger P."/>
            <person name="Mueller R.-W."/>
            <person name="Bruemmer F."/>
            <person name="Labrenz M."/>
            <person name="Spormann A.M."/>
            <person name="Op Den Camp H."/>
            <person name="Overmann J."/>
            <person name="Amann R."/>
            <person name="Jetten M.S.M."/>
            <person name="Mascher T."/>
            <person name="Medema M.H."/>
            <person name="Devos D.P."/>
            <person name="Kaster A.-K."/>
            <person name="Ovreas L."/>
            <person name="Rohde M."/>
            <person name="Galperin M.Y."/>
            <person name="Jogler C."/>
        </authorList>
    </citation>
    <scope>NUCLEOTIDE SEQUENCE [LARGE SCALE GENOMIC DNA]</scope>
    <source>
        <strain evidence="10 11">Pla52n</strain>
    </source>
</reference>
<dbReference type="PANTHER" id="PTHR32234">
    <property type="entry name" value="THIOL:DISULFIDE INTERCHANGE PROTEIN DSBD"/>
    <property type="match status" value="1"/>
</dbReference>
<feature type="transmembrane region" description="Helical" evidence="7">
    <location>
        <begin position="668"/>
        <end position="691"/>
    </location>
</feature>
<evidence type="ECO:0000259" key="9">
    <source>
        <dbReference type="Pfam" id="PF02683"/>
    </source>
</evidence>
<feature type="transmembrane region" description="Helical" evidence="7">
    <location>
        <begin position="636"/>
        <end position="662"/>
    </location>
</feature>
<evidence type="ECO:0000256" key="6">
    <source>
        <dbReference type="SAM" id="MobiDB-lite"/>
    </source>
</evidence>
<dbReference type="GO" id="GO:0017004">
    <property type="term" value="P:cytochrome complex assembly"/>
    <property type="evidence" value="ECO:0007669"/>
    <property type="project" value="UniProtKB-KW"/>
</dbReference>
<feature type="transmembrane region" description="Helical" evidence="7">
    <location>
        <begin position="510"/>
        <end position="538"/>
    </location>
</feature>
<feature type="domain" description="Cytochrome C biogenesis protein transmembrane" evidence="9">
    <location>
        <begin position="515"/>
        <end position="725"/>
    </location>
</feature>
<feature type="transmembrane region" description="Helical" evidence="7">
    <location>
        <begin position="559"/>
        <end position="583"/>
    </location>
</feature>
<evidence type="ECO:0000256" key="8">
    <source>
        <dbReference type="SAM" id="SignalP"/>
    </source>
</evidence>
<dbReference type="AlphaFoldDB" id="A0A5C6B0A6"/>
<comment type="subcellular location">
    <subcellularLocation>
        <location evidence="1">Membrane</location>
        <topology evidence="1">Multi-pass membrane protein</topology>
    </subcellularLocation>
</comment>
<feature type="transmembrane region" description="Helical" evidence="7">
    <location>
        <begin position="711"/>
        <end position="727"/>
    </location>
</feature>
<feature type="chain" id="PRO_5022771311" evidence="8">
    <location>
        <begin position="27"/>
        <end position="931"/>
    </location>
</feature>
<protein>
    <submittedName>
        <fullName evidence="10">Thiol:disulfide interchange protein DsbD</fullName>
        <ecNumber evidence="10">1.8.1.8</ecNumber>
    </submittedName>
</protein>
<keyword evidence="8" id="KW-0732">Signal</keyword>
<accession>A0A5C6B0A6</accession>
<gene>
    <name evidence="10" type="primary">dsbD_2</name>
    <name evidence="10" type="ORF">Pla52n_27590</name>
</gene>
<evidence type="ECO:0000313" key="10">
    <source>
        <dbReference type="EMBL" id="TWU04716.1"/>
    </source>
</evidence>
<dbReference type="InterPro" id="IPR036249">
    <property type="entry name" value="Thioredoxin-like_sf"/>
</dbReference>
<feature type="transmembrane region" description="Helical" evidence="7">
    <location>
        <begin position="595"/>
        <end position="615"/>
    </location>
</feature>
<dbReference type="InterPro" id="IPR003834">
    <property type="entry name" value="Cyt_c_assmbl_TM_dom"/>
</dbReference>
<comment type="caution">
    <text evidence="10">The sequence shown here is derived from an EMBL/GenBank/DDBJ whole genome shotgun (WGS) entry which is preliminary data.</text>
</comment>
<dbReference type="Pfam" id="PF02683">
    <property type="entry name" value="DsbD_TM"/>
    <property type="match status" value="1"/>
</dbReference>
<dbReference type="InterPro" id="IPR035671">
    <property type="entry name" value="DsbD_gamma"/>
</dbReference>
<keyword evidence="10" id="KW-0560">Oxidoreductase</keyword>
<evidence type="ECO:0000256" key="3">
    <source>
        <dbReference type="ARBA" id="ARBA00022748"/>
    </source>
</evidence>
<name>A0A5C6B0A6_9BACT</name>
<keyword evidence="3" id="KW-0201">Cytochrome c-type biogenesis</keyword>
<keyword evidence="11" id="KW-1185">Reference proteome</keyword>
<dbReference type="Proteomes" id="UP000320176">
    <property type="component" value="Unassembled WGS sequence"/>
</dbReference>
<dbReference type="GO" id="GO:0047134">
    <property type="term" value="F:protein-disulfide reductase [NAD(P)H] activity"/>
    <property type="evidence" value="ECO:0007669"/>
    <property type="project" value="UniProtKB-EC"/>
</dbReference>
<dbReference type="GO" id="GO:0045454">
    <property type="term" value="P:cell redox homeostasis"/>
    <property type="evidence" value="ECO:0007669"/>
    <property type="project" value="TreeGrafter"/>
</dbReference>
<dbReference type="SUPFAM" id="SSF52833">
    <property type="entry name" value="Thioredoxin-like"/>
    <property type="match status" value="1"/>
</dbReference>
<evidence type="ECO:0000256" key="4">
    <source>
        <dbReference type="ARBA" id="ARBA00022989"/>
    </source>
</evidence>
<evidence type="ECO:0000313" key="11">
    <source>
        <dbReference type="Proteomes" id="UP000320176"/>
    </source>
</evidence>
<feature type="signal peptide" evidence="8">
    <location>
        <begin position="1"/>
        <end position="26"/>
    </location>
</feature>
<feature type="compositionally biased region" description="Low complexity" evidence="6">
    <location>
        <begin position="431"/>
        <end position="461"/>
    </location>
</feature>
<evidence type="ECO:0000256" key="2">
    <source>
        <dbReference type="ARBA" id="ARBA00022692"/>
    </source>
</evidence>
<keyword evidence="2 7" id="KW-0812">Transmembrane</keyword>
<sequence precursor="true">MTTPKRLLVSLLTVAFAMVMPGISIAQDDFSGNVFPSVTLGGFGDNGGEPASWSAKYYAAEGKGQLVVEATLNKPWHVYSVTQDPAGPSPTVLSISGPDTVKLTGKFVADSEPDKSVSDIYKDVTIEEHSGTVAWTAPIELPTDFQSDIAVTVAALACKTGTCVPIDVTLSANFAGKPPAADTPAPVSASLTDKPQSTGSMPGMLPSSGFLPGAGLTPGGDSSADLLRAWQDQVGGGPSADADPAIADLPAFRNEDYQVEWKAWTSASIAAGETGFLRFMATPDETFHVYAAAIDDAKSATNFVVTEKSGLRVMRPEPDQEVITNKPKLPPGVPDIGLPAVSIHEGTVTWTLPIQVPAGHATGEFPVTGMIAYQACNEGSCMVPEALKFAATITVGDATDATPQAVQLTAADSDAAMELAGATKWVDQSVPPTDATTPTDQTPDSMPSGPSSPDSTTPDTTAQASVDNQDREPKVAIADAPRTTLVDDGNDAGTQSMGLQASINAFVNRFGLPAMLAFAFVGGLILNLMPCVLPVVGLKVMSFVSQAGEDRKRVLLLNLAYVGGILLIFALLTVLAVFLSFSWGEQFTYWPVRLGLTLGIFALALSYLGVWEIPAPGMAAGKTSQELQSREGLTGAFFKGAFTTVMATPCSGPLLGIVLGFTTTLSPMATMLVMMTVGLGMASPYVVLGIFPSLIRFLPKPGDWMVTLKEFLAFLFLATVAYFFNQFSDGEKLPVFVALIGVWFGCWIIGKVPAWETINKRLLAWGSGIASAILIGILSFSYLATKPPIVVAGATGNAIQYVAGEHIQWEPFNPARLEQLQAEGKTVMLDFTAKWCVNCIFNSRTAIDTETTLQRIKELDAIPMLADWTDRDKTIKNKLDELNSKSIPLLAIYPGATPDKPIILRDIVTQKGVLNALEAAGPSVDKVAVRK</sequence>
<dbReference type="Pfam" id="PF13899">
    <property type="entry name" value="Thioredoxin_7"/>
    <property type="match status" value="1"/>
</dbReference>
<dbReference type="GO" id="GO:0016020">
    <property type="term" value="C:membrane"/>
    <property type="evidence" value="ECO:0007669"/>
    <property type="project" value="UniProtKB-SubCell"/>
</dbReference>
<feature type="compositionally biased region" description="Polar residues" evidence="6">
    <location>
        <begin position="189"/>
        <end position="200"/>
    </location>
</feature>
<dbReference type="EC" id="1.8.1.8" evidence="10"/>
<feature type="region of interest" description="Disordered" evidence="6">
    <location>
        <begin position="423"/>
        <end position="491"/>
    </location>
</feature>
<dbReference type="CDD" id="cd02953">
    <property type="entry name" value="DsbDgamma"/>
    <property type="match status" value="1"/>
</dbReference>
<organism evidence="10 11">
    <name type="scientific">Stieleria varia</name>
    <dbReference type="NCBI Taxonomy" id="2528005"/>
    <lineage>
        <taxon>Bacteria</taxon>
        <taxon>Pseudomonadati</taxon>
        <taxon>Planctomycetota</taxon>
        <taxon>Planctomycetia</taxon>
        <taxon>Pirellulales</taxon>
        <taxon>Pirellulaceae</taxon>
        <taxon>Stieleria</taxon>
    </lineage>
</organism>
<dbReference type="Gene3D" id="3.40.30.10">
    <property type="entry name" value="Glutaredoxin"/>
    <property type="match status" value="1"/>
</dbReference>